<evidence type="ECO:0000259" key="1">
    <source>
        <dbReference type="Pfam" id="PF00931"/>
    </source>
</evidence>
<dbReference type="Proteomes" id="UP000004371">
    <property type="component" value="Unassembled WGS sequence"/>
</dbReference>
<dbReference type="RefSeq" id="WP_006880985.1">
    <property type="nucleotide sequence ID" value="NZ_AEVS01000092.1"/>
</dbReference>
<accession>E8LYR3</accession>
<name>E8LYR3_9VIBR</name>
<keyword evidence="3" id="KW-1185">Reference proteome</keyword>
<dbReference type="AlphaFoldDB" id="E8LYR3"/>
<dbReference type="SUPFAM" id="SSF52540">
    <property type="entry name" value="P-loop containing nucleoside triphosphate hydrolases"/>
    <property type="match status" value="1"/>
</dbReference>
<dbReference type="InterPro" id="IPR002182">
    <property type="entry name" value="NB-ARC"/>
</dbReference>
<gene>
    <name evidence="2" type="ORF">VIBR0546_02534</name>
</gene>
<dbReference type="Pfam" id="PF00931">
    <property type="entry name" value="NB-ARC"/>
    <property type="match status" value="1"/>
</dbReference>
<dbReference type="GO" id="GO:0006952">
    <property type="term" value="P:defense response"/>
    <property type="evidence" value="ECO:0007669"/>
    <property type="project" value="InterPro"/>
</dbReference>
<protein>
    <recommendedName>
        <fullName evidence="1">NB-ARC domain-containing protein</fullName>
    </recommendedName>
</protein>
<evidence type="ECO:0000313" key="2">
    <source>
        <dbReference type="EMBL" id="EGA64177.1"/>
    </source>
</evidence>
<dbReference type="STRING" id="945543.VIBR0546_02534"/>
<dbReference type="PANTHER" id="PTHR11017">
    <property type="entry name" value="LEUCINE-RICH REPEAT-CONTAINING PROTEIN"/>
    <property type="match status" value="1"/>
</dbReference>
<sequence length="875" mass="99676">MRILVKLLEQKLELAKDDSDFTFFFNLLVLGEALIKLHVLVCATNVVHSSDRHQYRILYNLVRANGIGEWSKALDDLLVGTASQYIATEFRSYQSEITKKYRDQEWQKTAVEDLWKAMSCIGINTPPLPNKVDLKSWFKLFTELRNKTRGHGAITGNEKTTEAAAYLDRSLKSIIYNSELLRIPSAVIKRNLSGKYRVTLLGQGSESFESLKTNKDKALRDGVYIDLNGLKKVPLISCNIDASDFFIANGGFSSNNYEMLSYYSDNTNLTDSSEYLAPTGVLPPSESDGLGELIPKGNCFTNLPALNYSYIERTELENELFSLLKDDRRTIVTLLGRGGIGKTSLALKVVPRLYKEHNFEAVIWFSSRDIDLKETGAKLVSASVLSTKDISKYYCELVLSKEQYQNKNLDYISYFQSQLTKSDIGPTLFIFDNFETTDSPIEVFKWVDTYIRYPNKVLITTRLREFIGDFPLNVHGMNKDESYKLIELTAQGLGVESHITESLKEQIFSVSSGHPYIIKIMMGELSKRSMKGALPKIVAGKDDILTALFERTYSALTPSTQRIFLTLASWNSAVPRIALEATIMNSFDNSHEIEEAIDTLIQYSLVEEHQSKIDQQYFIILPYAAYAFGQKKLKVSPIRNLISPDVKFIQRFGVEKLENENFCFDTHLISFFGSLTNHENDFKEFKEIIECISYSYNPSWILAAEWLEESNDRKLFEDAKRFLTLYLEREYSAKSEEKLRVWNSLARLSNKLNNPFDEIHAYAEASQIDEINFNELSTMVNKVNHLLTKPDLDIDKPEVKKELLSELYNKVFDSLSKANATDCSRIAWLALHLDKKTDAKAIVTTGLAIDPSNIYLLKLENKLNSSHRTPQVPIA</sequence>
<dbReference type="OrthoDB" id="9811542at2"/>
<proteinExistence type="predicted"/>
<dbReference type="EMBL" id="AEVS01000092">
    <property type="protein sequence ID" value="EGA64177.1"/>
    <property type="molecule type" value="Genomic_DNA"/>
</dbReference>
<feature type="domain" description="NB-ARC" evidence="1">
    <location>
        <begin position="322"/>
        <end position="489"/>
    </location>
</feature>
<reference evidence="2 3" key="1">
    <citation type="journal article" date="2012" name="Int. J. Syst. Evol. Microbiol.">
        <title>Vibrio caribbeanicus sp. nov., isolated from the marine sponge Scleritoderma cyanea.</title>
        <authorList>
            <person name="Hoffmann M."/>
            <person name="Monday S.R."/>
            <person name="Allard M.W."/>
            <person name="Strain E.A."/>
            <person name="Whittaker P."/>
            <person name="Naum M."/>
            <person name="McCarthy P.J."/>
            <person name="Lopez J.V."/>
            <person name="Fischer M."/>
            <person name="Brown E.W."/>
        </authorList>
    </citation>
    <scope>NUCLEOTIDE SEQUENCE [LARGE SCALE GENOMIC DNA]</scope>
    <source>
        <strain evidence="2 3">LMG 20546</strain>
    </source>
</reference>
<dbReference type="eggNOG" id="COG3903">
    <property type="taxonomic scope" value="Bacteria"/>
</dbReference>
<comment type="caution">
    <text evidence="2">The sequence shown here is derived from an EMBL/GenBank/DDBJ whole genome shotgun (WGS) entry which is preliminary data.</text>
</comment>
<evidence type="ECO:0000313" key="3">
    <source>
        <dbReference type="Proteomes" id="UP000004371"/>
    </source>
</evidence>
<organism evidence="2 3">
    <name type="scientific">Vibrio brasiliensis LMG 20546</name>
    <dbReference type="NCBI Taxonomy" id="945543"/>
    <lineage>
        <taxon>Bacteria</taxon>
        <taxon>Pseudomonadati</taxon>
        <taxon>Pseudomonadota</taxon>
        <taxon>Gammaproteobacteria</taxon>
        <taxon>Vibrionales</taxon>
        <taxon>Vibrionaceae</taxon>
        <taxon>Vibrio</taxon>
        <taxon>Vibrio oreintalis group</taxon>
    </lineage>
</organism>
<dbReference type="InterPro" id="IPR027417">
    <property type="entry name" value="P-loop_NTPase"/>
</dbReference>
<dbReference type="GO" id="GO:0043531">
    <property type="term" value="F:ADP binding"/>
    <property type="evidence" value="ECO:0007669"/>
    <property type="project" value="InterPro"/>
</dbReference>
<dbReference type="Gene3D" id="3.40.50.300">
    <property type="entry name" value="P-loop containing nucleotide triphosphate hydrolases"/>
    <property type="match status" value="1"/>
</dbReference>
<dbReference type="InterPro" id="IPR044974">
    <property type="entry name" value="Disease_R_plants"/>
</dbReference>